<dbReference type="OrthoDB" id="5621819at2"/>
<dbReference type="Pfam" id="PF00356">
    <property type="entry name" value="LacI"/>
    <property type="match status" value="1"/>
</dbReference>
<dbReference type="PANTHER" id="PTHR30146:SF33">
    <property type="entry name" value="TRANSCRIPTIONAL REGULATOR"/>
    <property type="match status" value="1"/>
</dbReference>
<dbReference type="GO" id="GO:0003700">
    <property type="term" value="F:DNA-binding transcription factor activity"/>
    <property type="evidence" value="ECO:0007669"/>
    <property type="project" value="TreeGrafter"/>
</dbReference>
<dbReference type="PANTHER" id="PTHR30146">
    <property type="entry name" value="LACI-RELATED TRANSCRIPTIONAL REPRESSOR"/>
    <property type="match status" value="1"/>
</dbReference>
<evidence type="ECO:0000313" key="5">
    <source>
        <dbReference type="EMBL" id="OUM74947.1"/>
    </source>
</evidence>
<evidence type="ECO:0000256" key="2">
    <source>
        <dbReference type="ARBA" id="ARBA00023125"/>
    </source>
</evidence>
<feature type="domain" description="HTH lacI-type" evidence="4">
    <location>
        <begin position="17"/>
        <end position="71"/>
    </location>
</feature>
<dbReference type="EMBL" id="LOHF01000003">
    <property type="protein sequence ID" value="OUM74947.1"/>
    <property type="molecule type" value="Genomic_DNA"/>
</dbReference>
<evidence type="ECO:0000256" key="1">
    <source>
        <dbReference type="ARBA" id="ARBA00023015"/>
    </source>
</evidence>
<keyword evidence="1" id="KW-0805">Transcription regulation</keyword>
<accession>A0A1Y3P548</accession>
<dbReference type="InterPro" id="IPR000843">
    <property type="entry name" value="HTH_LacI"/>
</dbReference>
<dbReference type="InterPro" id="IPR046335">
    <property type="entry name" value="LacI/GalR-like_sensor"/>
</dbReference>
<organism evidence="5 6">
    <name type="scientific">Pseudomonas caspiana</name>
    <dbReference type="NCBI Taxonomy" id="1451454"/>
    <lineage>
        <taxon>Bacteria</taxon>
        <taxon>Pseudomonadati</taxon>
        <taxon>Pseudomonadota</taxon>
        <taxon>Gammaproteobacteria</taxon>
        <taxon>Pseudomonadales</taxon>
        <taxon>Pseudomonadaceae</taxon>
        <taxon>Pseudomonas</taxon>
    </lineage>
</organism>
<keyword evidence="2" id="KW-0238">DNA-binding</keyword>
<dbReference type="AlphaFoldDB" id="A0A1Y3P548"/>
<dbReference type="PROSITE" id="PS50932">
    <property type="entry name" value="HTH_LACI_2"/>
    <property type="match status" value="1"/>
</dbReference>
<evidence type="ECO:0000313" key="6">
    <source>
        <dbReference type="Proteomes" id="UP000195440"/>
    </source>
</evidence>
<dbReference type="CDD" id="cd01575">
    <property type="entry name" value="PBP1_GntR"/>
    <property type="match status" value="1"/>
</dbReference>
<dbReference type="Gene3D" id="3.40.50.2300">
    <property type="match status" value="2"/>
</dbReference>
<dbReference type="SUPFAM" id="SSF53822">
    <property type="entry name" value="Periplasmic binding protein-like I"/>
    <property type="match status" value="1"/>
</dbReference>
<proteinExistence type="predicted"/>
<dbReference type="InterPro" id="IPR028082">
    <property type="entry name" value="Peripla_BP_I"/>
</dbReference>
<reference evidence="5 6" key="1">
    <citation type="journal article" date="2017" name="Syst. Appl. Microbiol.">
        <title>Pseudomonas caspiana sp. nov., a citrus pathogen in the Pseudomonas syringae phylogenetic group.</title>
        <authorList>
            <person name="Busquets A."/>
            <person name="Gomila M."/>
            <person name="Beiki F."/>
            <person name="Mulet M."/>
            <person name="Rahimian H."/>
            <person name="Garcia-Valdes E."/>
            <person name="Lalucat J."/>
        </authorList>
    </citation>
    <scope>NUCLEOTIDE SEQUENCE [LARGE SCALE GENOMIC DNA]</scope>
    <source>
        <strain evidence="5 6">FBF102</strain>
    </source>
</reference>
<name>A0A1Y3P548_9PSED</name>
<dbReference type="InterPro" id="IPR010982">
    <property type="entry name" value="Lambda_DNA-bd_dom_sf"/>
</dbReference>
<protein>
    <submittedName>
        <fullName evidence="5">LacI family transcriptional regulator</fullName>
    </submittedName>
</protein>
<dbReference type="GO" id="GO:0000976">
    <property type="term" value="F:transcription cis-regulatory region binding"/>
    <property type="evidence" value="ECO:0007669"/>
    <property type="project" value="TreeGrafter"/>
</dbReference>
<keyword evidence="6" id="KW-1185">Reference proteome</keyword>
<dbReference type="Pfam" id="PF13377">
    <property type="entry name" value="Peripla_BP_3"/>
    <property type="match status" value="1"/>
</dbReference>
<evidence type="ECO:0000256" key="3">
    <source>
        <dbReference type="ARBA" id="ARBA00023163"/>
    </source>
</evidence>
<comment type="caution">
    <text evidence="5">The sequence shown here is derived from an EMBL/GenBank/DDBJ whole genome shotgun (WGS) entry which is preliminary data.</text>
</comment>
<dbReference type="CDD" id="cd01392">
    <property type="entry name" value="HTH_LacI"/>
    <property type="match status" value="1"/>
</dbReference>
<sequence>MNDQKRPPRKRRGAGRITLDTVARHVGVSTMTVSRYFNQPDQVSDEHRERIAAAVAELGYVPNLVAGGLASARGRIVGMVVPNISGPIFASTIQGFSDTLTRHGYQLLLASSYFSVEQEENAVRAFLGWSPAALVVTSHFHSATTEKMLADTDIPLVETWDYQPDRAPIQIGFSHYEVGVTAARYLYGKGYRRIAFVQNSAPGDFSAIERRDGCAAALVELGLTPILFAPDSDRAPFEAGKQAMQALMSAAEKPDAIVFANDNLAAGGLLAGQRAGLRIPQDCAVLGFGDYAFAEMLLPSLSTIKPPALEIGVLAATRLLQSLGVVELEGELQRLNLLKCEVIEREST</sequence>
<evidence type="ECO:0000259" key="4">
    <source>
        <dbReference type="PROSITE" id="PS50932"/>
    </source>
</evidence>
<dbReference type="SMART" id="SM00354">
    <property type="entry name" value="HTH_LACI"/>
    <property type="match status" value="1"/>
</dbReference>
<dbReference type="Gene3D" id="1.10.260.40">
    <property type="entry name" value="lambda repressor-like DNA-binding domains"/>
    <property type="match status" value="1"/>
</dbReference>
<keyword evidence="3" id="KW-0804">Transcription</keyword>
<gene>
    <name evidence="5" type="ORF">AUC60_06050</name>
</gene>
<dbReference type="RefSeq" id="WP_087265189.1">
    <property type="nucleotide sequence ID" value="NZ_JBJGBV010000003.1"/>
</dbReference>
<dbReference type="SUPFAM" id="SSF47413">
    <property type="entry name" value="lambda repressor-like DNA-binding domains"/>
    <property type="match status" value="1"/>
</dbReference>
<dbReference type="Proteomes" id="UP000195440">
    <property type="component" value="Unassembled WGS sequence"/>
</dbReference>